<dbReference type="InterPro" id="IPR000835">
    <property type="entry name" value="HTH_MarR-typ"/>
</dbReference>
<evidence type="ECO:0000256" key="2">
    <source>
        <dbReference type="ARBA" id="ARBA00023125"/>
    </source>
</evidence>
<dbReference type="SUPFAM" id="SSF46785">
    <property type="entry name" value="Winged helix' DNA-binding domain"/>
    <property type="match status" value="1"/>
</dbReference>
<dbReference type="Pfam" id="PF01047">
    <property type="entry name" value="MarR"/>
    <property type="match status" value="1"/>
</dbReference>
<sequence>MSLTSIAALSTLERTGPRRITELAASEGVTQPSVTSLVAALVRVGYVERRGDPTDKRAVVVAITEAGSAYLGARRAVTAGIFADAVDQLSAEEAATLAAAVPVIERLRDLVERQRGAAQDQK</sequence>
<protein>
    <submittedName>
        <fullName evidence="5">MarR family transcriptional regulator</fullName>
    </submittedName>
</protein>
<gene>
    <name evidence="5" type="ORF">KGQ19_16705</name>
</gene>
<name>A0ABS5KR41_9ACTN</name>
<dbReference type="PANTHER" id="PTHR39515:SF2">
    <property type="entry name" value="HTH-TYPE TRANSCRIPTIONAL REGULATOR RV0880"/>
    <property type="match status" value="1"/>
</dbReference>
<keyword evidence="6" id="KW-1185">Reference proteome</keyword>
<evidence type="ECO:0000313" key="6">
    <source>
        <dbReference type="Proteomes" id="UP000730482"/>
    </source>
</evidence>
<dbReference type="PROSITE" id="PS50995">
    <property type="entry name" value="HTH_MARR_2"/>
    <property type="match status" value="1"/>
</dbReference>
<comment type="caution">
    <text evidence="5">The sequence shown here is derived from an EMBL/GenBank/DDBJ whole genome shotgun (WGS) entry which is preliminary data.</text>
</comment>
<dbReference type="Gene3D" id="1.10.10.10">
    <property type="entry name" value="Winged helix-like DNA-binding domain superfamily/Winged helix DNA-binding domain"/>
    <property type="match status" value="1"/>
</dbReference>
<proteinExistence type="predicted"/>
<dbReference type="InterPro" id="IPR036388">
    <property type="entry name" value="WH-like_DNA-bd_sf"/>
</dbReference>
<evidence type="ECO:0000259" key="4">
    <source>
        <dbReference type="PROSITE" id="PS50995"/>
    </source>
</evidence>
<evidence type="ECO:0000256" key="1">
    <source>
        <dbReference type="ARBA" id="ARBA00023015"/>
    </source>
</evidence>
<accession>A0ABS5KR41</accession>
<reference evidence="5 6" key="1">
    <citation type="submission" date="2020-02" db="EMBL/GenBank/DDBJ databases">
        <title>Acidophilic actinobacteria isolated from forest soil.</title>
        <authorList>
            <person name="Golinska P."/>
        </authorList>
    </citation>
    <scope>NUCLEOTIDE SEQUENCE [LARGE SCALE GENOMIC DNA]</scope>
    <source>
        <strain evidence="5 6">NL8</strain>
    </source>
</reference>
<dbReference type="PRINTS" id="PR00598">
    <property type="entry name" value="HTHMARR"/>
</dbReference>
<dbReference type="InterPro" id="IPR036390">
    <property type="entry name" value="WH_DNA-bd_sf"/>
</dbReference>
<dbReference type="PROSITE" id="PS01117">
    <property type="entry name" value="HTH_MARR_1"/>
    <property type="match status" value="1"/>
</dbReference>
<dbReference type="EMBL" id="JAAFYZ010000050">
    <property type="protein sequence ID" value="MBS2548509.1"/>
    <property type="molecule type" value="Genomic_DNA"/>
</dbReference>
<feature type="domain" description="HTH marR-type" evidence="4">
    <location>
        <begin position="1"/>
        <end position="106"/>
    </location>
</feature>
<keyword evidence="3" id="KW-0804">Transcription</keyword>
<dbReference type="SMART" id="SM00347">
    <property type="entry name" value="HTH_MARR"/>
    <property type="match status" value="1"/>
</dbReference>
<dbReference type="PANTHER" id="PTHR39515">
    <property type="entry name" value="CONSERVED PROTEIN"/>
    <property type="match status" value="1"/>
</dbReference>
<dbReference type="InterPro" id="IPR052526">
    <property type="entry name" value="HTH-type_Bedaq_tolerance"/>
</dbReference>
<organism evidence="5 6">
    <name type="scientific">Catenulispora pinistramenti</name>
    <dbReference type="NCBI Taxonomy" id="2705254"/>
    <lineage>
        <taxon>Bacteria</taxon>
        <taxon>Bacillati</taxon>
        <taxon>Actinomycetota</taxon>
        <taxon>Actinomycetes</taxon>
        <taxon>Catenulisporales</taxon>
        <taxon>Catenulisporaceae</taxon>
        <taxon>Catenulispora</taxon>
    </lineage>
</organism>
<keyword evidence="2" id="KW-0238">DNA-binding</keyword>
<evidence type="ECO:0000313" key="5">
    <source>
        <dbReference type="EMBL" id="MBS2548509.1"/>
    </source>
</evidence>
<keyword evidence="1" id="KW-0805">Transcription regulation</keyword>
<dbReference type="InterPro" id="IPR023187">
    <property type="entry name" value="Tscrpt_reg_MarR-type_CS"/>
</dbReference>
<evidence type="ECO:0000256" key="3">
    <source>
        <dbReference type="ARBA" id="ARBA00023163"/>
    </source>
</evidence>
<dbReference type="Proteomes" id="UP000730482">
    <property type="component" value="Unassembled WGS sequence"/>
</dbReference>